<name>A0A6J4KHZ1_9ACTN</name>
<evidence type="ECO:0008006" key="2">
    <source>
        <dbReference type="Google" id="ProtNLM"/>
    </source>
</evidence>
<accession>A0A6J4KHZ1</accession>
<proteinExistence type="predicted"/>
<dbReference type="AlphaFoldDB" id="A0A6J4KHZ1"/>
<dbReference type="SUPFAM" id="SSF53474">
    <property type="entry name" value="alpha/beta-Hydrolases"/>
    <property type="match status" value="1"/>
</dbReference>
<sequence>MSSAIPRTAVLLTSPLLAEADSQRLRRTLQGVGPVLHPHWRLDAAAADLLADPSRLVRDTLDDVPSPAVLCGVGSGVLVALRAAAEAGDRVHGLLLATGHRSSGAVLVRSLHRGVADLLPLATLQRLGAGERHLLQVLDAVRPQDHRALAPRVDQPALVAWGRRDLLDRRPSERLAGALPRGRLVPLAGAGRGWVWDSPDRLAALLTSLG</sequence>
<dbReference type="Gene3D" id="3.40.50.1820">
    <property type="entry name" value="alpha/beta hydrolase"/>
    <property type="match status" value="1"/>
</dbReference>
<gene>
    <name evidence="1" type="ORF">AVDCRST_MAG61-1484</name>
</gene>
<dbReference type="InterPro" id="IPR029058">
    <property type="entry name" value="AB_hydrolase_fold"/>
</dbReference>
<evidence type="ECO:0000313" key="1">
    <source>
        <dbReference type="EMBL" id="CAA9306619.1"/>
    </source>
</evidence>
<reference evidence="1" key="1">
    <citation type="submission" date="2020-02" db="EMBL/GenBank/DDBJ databases">
        <authorList>
            <person name="Meier V. D."/>
        </authorList>
    </citation>
    <scope>NUCLEOTIDE SEQUENCE</scope>
    <source>
        <strain evidence="1">AVDCRST_MAG61</strain>
    </source>
</reference>
<protein>
    <recommendedName>
        <fullName evidence="2">Alpha/beta hydrolase</fullName>
    </recommendedName>
</protein>
<dbReference type="EMBL" id="CADCTT010000198">
    <property type="protein sequence ID" value="CAA9306619.1"/>
    <property type="molecule type" value="Genomic_DNA"/>
</dbReference>
<organism evidence="1">
    <name type="scientific">uncultured Friedmanniella sp</name>
    <dbReference type="NCBI Taxonomy" id="335381"/>
    <lineage>
        <taxon>Bacteria</taxon>
        <taxon>Bacillati</taxon>
        <taxon>Actinomycetota</taxon>
        <taxon>Actinomycetes</taxon>
        <taxon>Propionibacteriales</taxon>
        <taxon>Nocardioidaceae</taxon>
        <taxon>Friedmanniella</taxon>
        <taxon>environmental samples</taxon>
    </lineage>
</organism>